<gene>
    <name evidence="1" type="ORF">AZI86_16630</name>
</gene>
<dbReference type="EMBL" id="LUKE01000005">
    <property type="protein sequence ID" value="KYG62458.1"/>
    <property type="molecule type" value="Genomic_DNA"/>
</dbReference>
<organism evidence="1 2">
    <name type="scientific">Bdellovibrio bacteriovorus</name>
    <dbReference type="NCBI Taxonomy" id="959"/>
    <lineage>
        <taxon>Bacteria</taxon>
        <taxon>Pseudomonadati</taxon>
        <taxon>Bdellovibrionota</taxon>
        <taxon>Bdellovibrionia</taxon>
        <taxon>Bdellovibrionales</taxon>
        <taxon>Pseudobdellovibrionaceae</taxon>
        <taxon>Bdellovibrio</taxon>
    </lineage>
</organism>
<evidence type="ECO:0000313" key="2">
    <source>
        <dbReference type="Proteomes" id="UP000075320"/>
    </source>
</evidence>
<protein>
    <submittedName>
        <fullName evidence="1">Uncharacterized protein</fullName>
    </submittedName>
</protein>
<keyword evidence="2" id="KW-1185">Reference proteome</keyword>
<dbReference type="AlphaFoldDB" id="A0A150WHF8"/>
<sequence length="232" mass="25927">MKFNHSNFKTSKQEMITIDHGVWRKMDDANKAALVLHEAFYALVVPKASTSGGHTATPFRQESVFARKATSFIFSRDFEPTIKGWSWFKDLARDVDAFNIPDQLLSFKLMENAAGMGMAGDHFKITLVKEEYGYLSYSPMTAWGFNEANVRSFCQKVSAEAGAGTKHYITFQPLKIQISSQVPYVDPQTGKHRLGQYENKWAGLAVPSSIIVNSETCVKYLLGFKPGVPLAP</sequence>
<name>A0A150WHF8_BDEBC</name>
<comment type="caution">
    <text evidence="1">The sequence shown here is derived from an EMBL/GenBank/DDBJ whole genome shotgun (WGS) entry which is preliminary data.</text>
</comment>
<evidence type="ECO:0000313" key="1">
    <source>
        <dbReference type="EMBL" id="KYG62458.1"/>
    </source>
</evidence>
<accession>A0A150WHF8</accession>
<dbReference type="Proteomes" id="UP000075320">
    <property type="component" value="Unassembled WGS sequence"/>
</dbReference>
<reference evidence="1 2" key="1">
    <citation type="submission" date="2016-03" db="EMBL/GenBank/DDBJ databases">
        <authorList>
            <person name="Ploux O."/>
        </authorList>
    </citation>
    <scope>NUCLEOTIDE SEQUENCE [LARGE SCALE GENOMIC DNA]</scope>
    <source>
        <strain evidence="1 2">R0</strain>
    </source>
</reference>
<proteinExistence type="predicted"/>